<dbReference type="InterPro" id="IPR036388">
    <property type="entry name" value="WH-like_DNA-bd_sf"/>
</dbReference>
<feature type="compositionally biased region" description="Basic and acidic residues" evidence="1">
    <location>
        <begin position="256"/>
        <end position="266"/>
    </location>
</feature>
<feature type="domain" description="DUF7344" evidence="2">
    <location>
        <begin position="158"/>
        <end position="230"/>
    </location>
</feature>
<dbReference type="Pfam" id="PF24035">
    <property type="entry name" value="DUF7344"/>
    <property type="match status" value="2"/>
</dbReference>
<evidence type="ECO:0000256" key="1">
    <source>
        <dbReference type="SAM" id="MobiDB-lite"/>
    </source>
</evidence>
<evidence type="ECO:0000313" key="3">
    <source>
        <dbReference type="EMBL" id="SEW22287.1"/>
    </source>
</evidence>
<reference evidence="4" key="1">
    <citation type="submission" date="2016-10" db="EMBL/GenBank/DDBJ databases">
        <authorList>
            <person name="Varghese N."/>
        </authorList>
    </citation>
    <scope>NUCLEOTIDE SEQUENCE [LARGE SCALE GENOMIC DNA]</scope>
    <source>
        <strain evidence="4">CGMCC 1.12284</strain>
    </source>
</reference>
<keyword evidence="4" id="KW-1185">Reference proteome</keyword>
<dbReference type="Proteomes" id="UP000183275">
    <property type="component" value="Unassembled WGS sequence"/>
</dbReference>
<feature type="domain" description="DUF7344" evidence="2">
    <location>
        <begin position="64"/>
        <end position="114"/>
    </location>
</feature>
<dbReference type="Gene3D" id="1.10.10.10">
    <property type="entry name" value="Winged helix-like DNA-binding domain superfamily/Winged helix DNA-binding domain"/>
    <property type="match status" value="1"/>
</dbReference>
<name>A0A1I0Q681_9EURY</name>
<dbReference type="RefSeq" id="WP_049989726.1">
    <property type="nucleotide sequence ID" value="NZ_FOIS01000004.1"/>
</dbReference>
<gene>
    <name evidence="3" type="ORF">SAMN05216285_3116</name>
</gene>
<protein>
    <recommendedName>
        <fullName evidence="2">DUF7344 domain-containing protein</fullName>
    </recommendedName>
</protein>
<feature type="region of interest" description="Disordered" evidence="1">
    <location>
        <begin position="36"/>
        <end position="67"/>
    </location>
</feature>
<organism evidence="3 4">
    <name type="scientific">Natrinema salifodinae</name>
    <dbReference type="NCBI Taxonomy" id="1202768"/>
    <lineage>
        <taxon>Archaea</taxon>
        <taxon>Methanobacteriati</taxon>
        <taxon>Methanobacteriota</taxon>
        <taxon>Stenosarchaea group</taxon>
        <taxon>Halobacteria</taxon>
        <taxon>Halobacteriales</taxon>
        <taxon>Natrialbaceae</taxon>
        <taxon>Natrinema</taxon>
    </lineage>
</organism>
<evidence type="ECO:0000259" key="2">
    <source>
        <dbReference type="Pfam" id="PF24035"/>
    </source>
</evidence>
<dbReference type="InterPro" id="IPR055768">
    <property type="entry name" value="DUF7344"/>
</dbReference>
<dbReference type="eggNOG" id="arCOG03828">
    <property type="taxonomic scope" value="Archaea"/>
</dbReference>
<sequence>MSSPPDSERTTTALDVLAAPQRRYLLAALLDRGDALSTETETETETDLPALPETSATSTSISSSMPVPELATEVAATERGCPIVPDNHCERIHVSLVHAHVPRLVDVGVLTQHTDGSETTVALAAHPMLSTDWVRTLLSDPTGEAFPADETTLDRTLETLREPRRRTICAALASRREAVPIDDLAAAIVSREDGDEPARETVVTSLVHKHLPALADVGLVDYDAGADRVELATDAPQWEADWLVDGPLAEAADLGSDSRDPRRDPDAPEPQLHAATNGGSADARVDTCWTITERDEIVAREREIVDGAAEELFVTVPHAGTVRQACLERWRDAADRGVDVYVGSCSPRVRDTVRSAVPGATVCEPQFDWLNAPIEGDHHGRVVFADRESAMVVTIDESDADEDPRVGAITGDGRENALVSLVREHLGRRLDRITTSGDARDGTPLQL</sequence>
<feature type="region of interest" description="Disordered" evidence="1">
    <location>
        <begin position="251"/>
        <end position="283"/>
    </location>
</feature>
<feature type="compositionally biased region" description="Low complexity" evidence="1">
    <location>
        <begin position="54"/>
        <end position="64"/>
    </location>
</feature>
<proteinExistence type="predicted"/>
<accession>A0A1I0Q681</accession>
<dbReference type="EMBL" id="FOIS01000004">
    <property type="protein sequence ID" value="SEW22287.1"/>
    <property type="molecule type" value="Genomic_DNA"/>
</dbReference>
<evidence type="ECO:0000313" key="4">
    <source>
        <dbReference type="Proteomes" id="UP000183275"/>
    </source>
</evidence>
<dbReference type="OrthoDB" id="247722at2157"/>
<dbReference type="AlphaFoldDB" id="A0A1I0Q681"/>